<protein>
    <submittedName>
        <fullName evidence="3">Uncharacterized protein</fullName>
    </submittedName>
</protein>
<keyword evidence="2" id="KW-0472">Membrane</keyword>
<feature type="region of interest" description="Disordered" evidence="1">
    <location>
        <begin position="1"/>
        <end position="47"/>
    </location>
</feature>
<evidence type="ECO:0000313" key="4">
    <source>
        <dbReference type="Proteomes" id="UP001152622"/>
    </source>
</evidence>
<evidence type="ECO:0000313" key="3">
    <source>
        <dbReference type="EMBL" id="KAJ8360586.1"/>
    </source>
</evidence>
<comment type="caution">
    <text evidence="3">The sequence shown here is derived from an EMBL/GenBank/DDBJ whole genome shotgun (WGS) entry which is preliminary data.</text>
</comment>
<dbReference type="EMBL" id="JAINUF010000005">
    <property type="protein sequence ID" value="KAJ8360586.1"/>
    <property type="molecule type" value="Genomic_DNA"/>
</dbReference>
<proteinExistence type="predicted"/>
<evidence type="ECO:0000256" key="2">
    <source>
        <dbReference type="SAM" id="Phobius"/>
    </source>
</evidence>
<organism evidence="3 4">
    <name type="scientific">Synaphobranchus kaupii</name>
    <name type="common">Kaup's arrowtooth eel</name>
    <dbReference type="NCBI Taxonomy" id="118154"/>
    <lineage>
        <taxon>Eukaryota</taxon>
        <taxon>Metazoa</taxon>
        <taxon>Chordata</taxon>
        <taxon>Craniata</taxon>
        <taxon>Vertebrata</taxon>
        <taxon>Euteleostomi</taxon>
        <taxon>Actinopterygii</taxon>
        <taxon>Neopterygii</taxon>
        <taxon>Teleostei</taxon>
        <taxon>Anguilliformes</taxon>
        <taxon>Synaphobranchidae</taxon>
        <taxon>Synaphobranchus</taxon>
    </lineage>
</organism>
<feature type="transmembrane region" description="Helical" evidence="2">
    <location>
        <begin position="83"/>
        <end position="106"/>
    </location>
</feature>
<keyword evidence="2" id="KW-0812">Transmembrane</keyword>
<feature type="transmembrane region" description="Helical" evidence="2">
    <location>
        <begin position="53"/>
        <end position="71"/>
    </location>
</feature>
<keyword evidence="4" id="KW-1185">Reference proteome</keyword>
<reference evidence="3" key="1">
    <citation type="journal article" date="2023" name="Science">
        <title>Genome structures resolve the early diversification of teleost fishes.</title>
        <authorList>
            <person name="Parey E."/>
            <person name="Louis A."/>
            <person name="Montfort J."/>
            <person name="Bouchez O."/>
            <person name="Roques C."/>
            <person name="Iampietro C."/>
            <person name="Lluch J."/>
            <person name="Castinel A."/>
            <person name="Donnadieu C."/>
            <person name="Desvignes T."/>
            <person name="Floi Bucao C."/>
            <person name="Jouanno E."/>
            <person name="Wen M."/>
            <person name="Mejri S."/>
            <person name="Dirks R."/>
            <person name="Jansen H."/>
            <person name="Henkel C."/>
            <person name="Chen W.J."/>
            <person name="Zahm M."/>
            <person name="Cabau C."/>
            <person name="Klopp C."/>
            <person name="Thompson A.W."/>
            <person name="Robinson-Rechavi M."/>
            <person name="Braasch I."/>
            <person name="Lecointre G."/>
            <person name="Bobe J."/>
            <person name="Postlethwait J.H."/>
            <person name="Berthelot C."/>
            <person name="Roest Crollius H."/>
            <person name="Guiguen Y."/>
        </authorList>
    </citation>
    <scope>NUCLEOTIDE SEQUENCE</scope>
    <source>
        <strain evidence="3">WJC10195</strain>
    </source>
</reference>
<keyword evidence="2" id="KW-1133">Transmembrane helix</keyword>
<evidence type="ECO:0000256" key="1">
    <source>
        <dbReference type="SAM" id="MobiDB-lite"/>
    </source>
</evidence>
<gene>
    <name evidence="3" type="ORF">SKAU_G00171110</name>
</gene>
<dbReference type="Proteomes" id="UP001152622">
    <property type="component" value="Chromosome 5"/>
</dbReference>
<sequence>MKKMERERSGKRQHVNMKQGVEVGGRTGSAAPKHIEEGGNSTATTPPSNLPPLVHFLILDYISLFQALLAQDSMPTPRAHVGPFLLLSLCQAALWCQSFLIVLLSLRSHRRRKATFRSPVTSKEMKGFALLMRCHPSRWPYVSSLCGPPCPPAVLGIRKQSSLFRSAPGLPPLKEEPIELKTGGWAGGITTQSRWLADELFNRK</sequence>
<accession>A0A9Q1IZT9</accession>
<name>A0A9Q1IZT9_SYNKA</name>
<feature type="compositionally biased region" description="Basic and acidic residues" evidence="1">
    <location>
        <begin position="1"/>
        <end position="10"/>
    </location>
</feature>
<dbReference type="AlphaFoldDB" id="A0A9Q1IZT9"/>